<sequence length="387" mass="44247">MVCPKNRVYYLDQPPLIEDLKRVCNRSVSKETYLLASEIQKNIPIYDLSKYAGQHTDKTLVENLQDEWSHILSQGPGAIVLKKTYAIDNLEQTVGGANVICHQIIDDESHRNLKAYDVFTKLAKRTLQVFVNYYSNPWLALVDEALLGPGYSFNATLNIVPPGGRAQPAHRNFHMGFFSPDKCVKFLRLLQIANHTLTLQGAVAHSDMPLPSGPTRFLPFSQLFEAGYMAHRRDEFQEYFQENYVPLPLEKVDGVFFNPSILHAAGDNVTTDFYRCAQLIQVNSIFGKPSEWVNAIPIVDKCWQLMREKYRKEVFSAQMMALIQAVGDGYQFPVSLDNVVRNGDIFGMKTEQDLIMEGLEVDWDHERIIQELKSSQQRRMSPFFDTL</sequence>
<organism evidence="2 3">
    <name type="scientific">Aspergillus cavernicola</name>
    <dbReference type="NCBI Taxonomy" id="176166"/>
    <lineage>
        <taxon>Eukaryota</taxon>
        <taxon>Fungi</taxon>
        <taxon>Dikarya</taxon>
        <taxon>Ascomycota</taxon>
        <taxon>Pezizomycotina</taxon>
        <taxon>Eurotiomycetes</taxon>
        <taxon>Eurotiomycetidae</taxon>
        <taxon>Eurotiales</taxon>
        <taxon>Aspergillaceae</taxon>
        <taxon>Aspergillus</taxon>
        <taxon>Aspergillus subgen. Nidulantes</taxon>
    </lineage>
</organism>
<dbReference type="EMBL" id="JBFXLS010000037">
    <property type="protein sequence ID" value="KAL2825359.1"/>
    <property type="molecule type" value="Genomic_DNA"/>
</dbReference>
<accession>A0ABR4IDK7</accession>
<dbReference type="Gene3D" id="2.60.120.620">
    <property type="entry name" value="q2cbj1_9rhob like domain"/>
    <property type="match status" value="1"/>
</dbReference>
<evidence type="ECO:0000313" key="2">
    <source>
        <dbReference type="EMBL" id="KAL2825359.1"/>
    </source>
</evidence>
<name>A0ABR4IDK7_9EURO</name>
<comment type="caution">
    <text evidence="2">The sequence shown here is derived from an EMBL/GenBank/DDBJ whole genome shotgun (WGS) entry which is preliminary data.</text>
</comment>
<dbReference type="Proteomes" id="UP001610335">
    <property type="component" value="Unassembled WGS sequence"/>
</dbReference>
<protein>
    <recommendedName>
        <fullName evidence="4">Phytanoyl-CoA dioxygenase family protein</fullName>
    </recommendedName>
</protein>
<evidence type="ECO:0000313" key="3">
    <source>
        <dbReference type="Proteomes" id="UP001610335"/>
    </source>
</evidence>
<gene>
    <name evidence="2" type="ORF">BDW59DRAFT_172436</name>
</gene>
<proteinExistence type="predicted"/>
<dbReference type="PANTHER" id="PTHR21308">
    <property type="entry name" value="PHYTANOYL-COA ALPHA-HYDROXYLASE"/>
    <property type="match status" value="1"/>
</dbReference>
<comment type="pathway">
    <text evidence="1">Secondary metabolite biosynthesis.</text>
</comment>
<keyword evidence="3" id="KW-1185">Reference proteome</keyword>
<reference evidence="2 3" key="1">
    <citation type="submission" date="2024-07" db="EMBL/GenBank/DDBJ databases">
        <title>Section-level genome sequencing and comparative genomics of Aspergillus sections Usti and Cavernicolus.</title>
        <authorList>
            <consortium name="Lawrence Berkeley National Laboratory"/>
            <person name="Nybo J.L."/>
            <person name="Vesth T.C."/>
            <person name="Theobald S."/>
            <person name="Frisvad J.C."/>
            <person name="Larsen T.O."/>
            <person name="Kjaerboelling I."/>
            <person name="Rothschild-Mancinelli K."/>
            <person name="Lyhne E.K."/>
            <person name="Kogle M.E."/>
            <person name="Barry K."/>
            <person name="Clum A."/>
            <person name="Na H."/>
            <person name="Ledsgaard L."/>
            <person name="Lin J."/>
            <person name="Lipzen A."/>
            <person name="Kuo A."/>
            <person name="Riley R."/>
            <person name="Mondo S."/>
            <person name="LaButti K."/>
            <person name="Haridas S."/>
            <person name="Pangalinan J."/>
            <person name="Salamov A.A."/>
            <person name="Simmons B.A."/>
            <person name="Magnuson J.K."/>
            <person name="Chen J."/>
            <person name="Drula E."/>
            <person name="Henrissat B."/>
            <person name="Wiebenga A."/>
            <person name="Lubbers R.J."/>
            <person name="Gomes A.C."/>
            <person name="Makela M.R."/>
            <person name="Stajich J."/>
            <person name="Grigoriev I.V."/>
            <person name="Mortensen U.H."/>
            <person name="De vries R.P."/>
            <person name="Baker S.E."/>
            <person name="Andersen M.R."/>
        </authorList>
    </citation>
    <scope>NUCLEOTIDE SEQUENCE [LARGE SCALE GENOMIC DNA]</scope>
    <source>
        <strain evidence="2 3">CBS 600.67</strain>
    </source>
</reference>
<dbReference type="InterPro" id="IPR008775">
    <property type="entry name" value="Phytyl_CoA_dOase-like"/>
</dbReference>
<dbReference type="PANTHER" id="PTHR21308:SF8">
    <property type="entry name" value="PHYTANOYL-COA DIOXYGENASE FAMILY PROTEIN (AFU_ORTHOLOGUE AFUA_2G09620)"/>
    <property type="match status" value="1"/>
</dbReference>
<dbReference type="SUPFAM" id="SSF51197">
    <property type="entry name" value="Clavaminate synthase-like"/>
    <property type="match status" value="1"/>
</dbReference>
<dbReference type="Pfam" id="PF05721">
    <property type="entry name" value="PhyH"/>
    <property type="match status" value="1"/>
</dbReference>
<evidence type="ECO:0008006" key="4">
    <source>
        <dbReference type="Google" id="ProtNLM"/>
    </source>
</evidence>
<dbReference type="InterPro" id="IPR047128">
    <property type="entry name" value="PhyH"/>
</dbReference>
<evidence type="ECO:0000256" key="1">
    <source>
        <dbReference type="ARBA" id="ARBA00005179"/>
    </source>
</evidence>